<proteinExistence type="predicted"/>
<evidence type="ECO:0000313" key="1">
    <source>
        <dbReference type="EMBL" id="RCW64692.1"/>
    </source>
</evidence>
<organism evidence="1 2">
    <name type="scientific">Pseudorhodoferax soli</name>
    <dbReference type="NCBI Taxonomy" id="545864"/>
    <lineage>
        <taxon>Bacteria</taxon>
        <taxon>Pseudomonadati</taxon>
        <taxon>Pseudomonadota</taxon>
        <taxon>Betaproteobacteria</taxon>
        <taxon>Burkholderiales</taxon>
        <taxon>Comamonadaceae</taxon>
    </lineage>
</organism>
<dbReference type="EMBL" id="QPJK01000014">
    <property type="protein sequence ID" value="RCW64692.1"/>
    <property type="molecule type" value="Genomic_DNA"/>
</dbReference>
<accession>A0A368X9R0</accession>
<dbReference type="Proteomes" id="UP000252884">
    <property type="component" value="Unassembled WGS sequence"/>
</dbReference>
<keyword evidence="2" id="KW-1185">Reference proteome</keyword>
<sequence length="79" mass="8204">MSLELLRAIALCDLPVSFTDAAAIEGLRALKASGYVVGMTSEPGSDAPHGRVSIITHKGWVAAYARNSGTPTVPQPQSP</sequence>
<comment type="caution">
    <text evidence="1">The sequence shown here is derived from an EMBL/GenBank/DDBJ whole genome shotgun (WGS) entry which is preliminary data.</text>
</comment>
<dbReference type="AlphaFoldDB" id="A0A368X9R0"/>
<name>A0A368X9R0_9BURK</name>
<protein>
    <submittedName>
        <fullName evidence="1">Uncharacterized protein</fullName>
    </submittedName>
</protein>
<dbReference type="OrthoDB" id="8858058at2"/>
<reference evidence="1 2" key="1">
    <citation type="submission" date="2018-07" db="EMBL/GenBank/DDBJ databases">
        <title>Genomic Encyclopedia of Type Strains, Phase IV (KMG-IV): sequencing the most valuable type-strain genomes for metagenomic binning, comparative biology and taxonomic classification.</title>
        <authorList>
            <person name="Goeker M."/>
        </authorList>
    </citation>
    <scope>NUCLEOTIDE SEQUENCE [LARGE SCALE GENOMIC DNA]</scope>
    <source>
        <strain evidence="1 2">DSM 21634</strain>
    </source>
</reference>
<gene>
    <name evidence="1" type="ORF">DES41_1144</name>
</gene>
<dbReference type="RefSeq" id="WP_114472076.1">
    <property type="nucleotide sequence ID" value="NZ_QPJK01000014.1"/>
</dbReference>
<evidence type="ECO:0000313" key="2">
    <source>
        <dbReference type="Proteomes" id="UP000252884"/>
    </source>
</evidence>